<name>G3II83_CRIGR</name>
<reference evidence="2" key="1">
    <citation type="journal article" date="2011" name="Nat. Biotechnol.">
        <title>The genomic sequence of the Chinese hamster ovary (CHO)-K1 cell line.</title>
        <authorList>
            <person name="Xu X."/>
            <person name="Nagarajan H."/>
            <person name="Lewis N.E."/>
            <person name="Pan S."/>
            <person name="Cai Z."/>
            <person name="Liu X."/>
            <person name="Chen W."/>
            <person name="Xie M."/>
            <person name="Wang W."/>
            <person name="Hammond S."/>
            <person name="Andersen M.R."/>
            <person name="Neff N."/>
            <person name="Passarelli B."/>
            <person name="Koh W."/>
            <person name="Fan H.C."/>
            <person name="Wang J."/>
            <person name="Gui Y."/>
            <person name="Lee K.H."/>
            <person name="Betenbaugh M.J."/>
            <person name="Quake S.R."/>
            <person name="Famili I."/>
            <person name="Palsson B.O."/>
            <person name="Wang J."/>
        </authorList>
    </citation>
    <scope>NUCLEOTIDE SEQUENCE [LARGE SCALE GENOMIC DNA]</scope>
    <source>
        <strain evidence="2">CHO K1 cell line</strain>
    </source>
</reference>
<dbReference type="AlphaFoldDB" id="G3II83"/>
<accession>G3II83</accession>
<dbReference type="Proteomes" id="UP000001075">
    <property type="component" value="Unassembled WGS sequence"/>
</dbReference>
<dbReference type="EMBL" id="JH002952">
    <property type="protein sequence ID" value="EGW09447.1"/>
    <property type="molecule type" value="Genomic_DNA"/>
</dbReference>
<organism evidence="1 2">
    <name type="scientific">Cricetulus griseus</name>
    <name type="common">Chinese hamster</name>
    <name type="synonym">Cricetulus barabensis griseus</name>
    <dbReference type="NCBI Taxonomy" id="10029"/>
    <lineage>
        <taxon>Eukaryota</taxon>
        <taxon>Metazoa</taxon>
        <taxon>Chordata</taxon>
        <taxon>Craniata</taxon>
        <taxon>Vertebrata</taxon>
        <taxon>Euteleostomi</taxon>
        <taxon>Mammalia</taxon>
        <taxon>Eutheria</taxon>
        <taxon>Euarchontoglires</taxon>
        <taxon>Glires</taxon>
        <taxon>Rodentia</taxon>
        <taxon>Myomorpha</taxon>
        <taxon>Muroidea</taxon>
        <taxon>Cricetidae</taxon>
        <taxon>Cricetinae</taxon>
        <taxon>Cricetulus</taxon>
    </lineage>
</organism>
<proteinExistence type="predicted"/>
<dbReference type="InParanoid" id="G3II83"/>
<dbReference type="GlyGen" id="G3II83">
    <property type="glycosylation" value="1 site"/>
</dbReference>
<protein>
    <submittedName>
        <fullName evidence="1">Uncharacterized protein</fullName>
    </submittedName>
</protein>
<evidence type="ECO:0000313" key="1">
    <source>
        <dbReference type="EMBL" id="EGW09447.1"/>
    </source>
</evidence>
<sequence>MRDWQASRDCPLQGLWGAWCYLVQQQEPPVSSATPVLPCPTPSHCALLGFSKGGHS</sequence>
<gene>
    <name evidence="1" type="ORF">I79_023551</name>
</gene>
<evidence type="ECO:0000313" key="2">
    <source>
        <dbReference type="Proteomes" id="UP000001075"/>
    </source>
</evidence>